<dbReference type="InterPro" id="IPR014044">
    <property type="entry name" value="CAP_dom"/>
</dbReference>
<evidence type="ECO:0000259" key="2">
    <source>
        <dbReference type="Pfam" id="PF00188"/>
    </source>
</evidence>
<feature type="domain" description="SCP" evidence="2">
    <location>
        <begin position="39"/>
        <end position="145"/>
    </location>
</feature>
<dbReference type="CDD" id="cd05379">
    <property type="entry name" value="CAP_bacterial"/>
    <property type="match status" value="1"/>
</dbReference>
<accession>A0ABS8CPY5</accession>
<dbReference type="PANTHER" id="PTHR31157:SF1">
    <property type="entry name" value="SCP DOMAIN-CONTAINING PROTEIN"/>
    <property type="match status" value="1"/>
</dbReference>
<dbReference type="SUPFAM" id="SSF55797">
    <property type="entry name" value="PR-1-like"/>
    <property type="match status" value="1"/>
</dbReference>
<dbReference type="PANTHER" id="PTHR31157">
    <property type="entry name" value="SCP DOMAIN-CONTAINING PROTEIN"/>
    <property type="match status" value="1"/>
</dbReference>
<evidence type="ECO:0000313" key="4">
    <source>
        <dbReference type="Proteomes" id="UP001198571"/>
    </source>
</evidence>
<dbReference type="Pfam" id="PF00188">
    <property type="entry name" value="CAP"/>
    <property type="match status" value="1"/>
</dbReference>
<evidence type="ECO:0000256" key="1">
    <source>
        <dbReference type="SAM" id="SignalP"/>
    </source>
</evidence>
<dbReference type="InterPro" id="IPR035940">
    <property type="entry name" value="CAP_sf"/>
</dbReference>
<feature type="chain" id="PRO_5047054916" description="SCP domain-containing protein" evidence="1">
    <location>
        <begin position="24"/>
        <end position="157"/>
    </location>
</feature>
<dbReference type="RefSeq" id="WP_226936920.1">
    <property type="nucleotide sequence ID" value="NZ_JACDXX010000016.1"/>
</dbReference>
<dbReference type="PROSITE" id="PS51257">
    <property type="entry name" value="PROKAR_LIPOPROTEIN"/>
    <property type="match status" value="1"/>
</dbReference>
<sequence length="157" mass="16331">MHSVKLVAISAGLALAMTSAALSCTRPDGAIAQEFAGWLNGLRAKHGLQPLRMDAALTRAAGAHVCDMSENDFLGHKGSGGSTLKSRLKKTGYRLSAATENVARSSRAPAAATVAGLWENSDGHLANLLNPAITEMGLAVATEAGMTWYVFVGARPR</sequence>
<reference evidence="3 4" key="1">
    <citation type="submission" date="2020-07" db="EMBL/GenBank/DDBJ databases">
        <title>Pseudogemmobacter sp. nov., isolated from poultry manure in Taiwan.</title>
        <authorList>
            <person name="Lin S.-Y."/>
            <person name="Tang Y.-S."/>
            <person name="Young C.-C."/>
        </authorList>
    </citation>
    <scope>NUCLEOTIDE SEQUENCE [LARGE SCALE GENOMIC DNA]</scope>
    <source>
        <strain evidence="3 4">CC-YST710</strain>
    </source>
</reference>
<proteinExistence type="predicted"/>
<keyword evidence="1" id="KW-0732">Signal</keyword>
<comment type="caution">
    <text evidence="3">The sequence shown here is derived from an EMBL/GenBank/DDBJ whole genome shotgun (WGS) entry which is preliminary data.</text>
</comment>
<evidence type="ECO:0000313" key="3">
    <source>
        <dbReference type="EMBL" id="MCB5411453.1"/>
    </source>
</evidence>
<feature type="signal peptide" evidence="1">
    <location>
        <begin position="1"/>
        <end position="23"/>
    </location>
</feature>
<protein>
    <recommendedName>
        <fullName evidence="2">SCP domain-containing protein</fullName>
    </recommendedName>
</protein>
<dbReference type="EMBL" id="JACDXX010000016">
    <property type="protein sequence ID" value="MCB5411453.1"/>
    <property type="molecule type" value="Genomic_DNA"/>
</dbReference>
<keyword evidence="4" id="KW-1185">Reference proteome</keyword>
<organism evidence="3 4">
    <name type="scientific">Pseudogemmobacter faecipullorum</name>
    <dbReference type="NCBI Taxonomy" id="2755041"/>
    <lineage>
        <taxon>Bacteria</taxon>
        <taxon>Pseudomonadati</taxon>
        <taxon>Pseudomonadota</taxon>
        <taxon>Alphaproteobacteria</taxon>
        <taxon>Rhodobacterales</taxon>
        <taxon>Paracoccaceae</taxon>
        <taxon>Pseudogemmobacter</taxon>
    </lineage>
</organism>
<dbReference type="Gene3D" id="3.40.33.10">
    <property type="entry name" value="CAP"/>
    <property type="match status" value="1"/>
</dbReference>
<dbReference type="Proteomes" id="UP001198571">
    <property type="component" value="Unassembled WGS sequence"/>
</dbReference>
<gene>
    <name evidence="3" type="ORF">H0485_15790</name>
</gene>
<name>A0ABS8CPY5_9RHOB</name>